<reference evidence="3" key="3">
    <citation type="submission" date="2016-05" db="EMBL/GenBank/DDBJ databases">
        <title>WGS assembly of Xenopus tropicalis.</title>
        <authorList>
            <person name="Sessions A."/>
            <person name="Jenkins J."/>
            <person name="Mitros T."/>
            <person name="Lyons J.T."/>
            <person name="Dichmann D.S."/>
            <person name="Robert J."/>
            <person name="Harland R.M."/>
            <person name="Rokhsar D.S."/>
        </authorList>
    </citation>
    <scope>NUCLEOTIDE SEQUENCE</scope>
    <source>
        <strain evidence="3">Nigerian</strain>
    </source>
</reference>
<dbReference type="PROSITE" id="PS50835">
    <property type="entry name" value="IG_LIKE"/>
    <property type="match status" value="1"/>
</dbReference>
<protein>
    <recommendedName>
        <fullName evidence="2">Ig-like domain-containing protein</fullName>
    </recommendedName>
</protein>
<reference evidence="3" key="1">
    <citation type="submission" date="2009-11" db="EMBL/GenBank/DDBJ databases">
        <authorList>
            <consortium name="US DOE Joint Genome Institute (JGI-PGF)"/>
            <person name="Ottilar R."/>
            <person name="Schmutz J."/>
            <person name="Salamov A."/>
            <person name="Cheng J.F."/>
            <person name="Lucas S."/>
            <person name="Pitluck S."/>
            <person name="Gundlach H."/>
            <person name="Guo Y."/>
            <person name="Haberer G."/>
            <person name="Nasrallah J."/>
            <person name="Mayer K.F.X."/>
            <person name="van de Peer Y."/>
            <person name="Weigel D."/>
            <person name="Grigoriev I.V."/>
        </authorList>
    </citation>
    <scope>NUCLEOTIDE SEQUENCE</scope>
    <source>
        <strain evidence="3">Nigerian</strain>
    </source>
</reference>
<accession>A0A1B8Y3Y5</accession>
<dbReference type="AlphaFoldDB" id="A0A1B8Y3Y5"/>
<organism evidence="3">
    <name type="scientific">Xenopus tropicalis</name>
    <name type="common">Western clawed frog</name>
    <name type="synonym">Silurana tropicalis</name>
    <dbReference type="NCBI Taxonomy" id="8364"/>
    <lineage>
        <taxon>Eukaryota</taxon>
        <taxon>Metazoa</taxon>
        <taxon>Chordata</taxon>
        <taxon>Craniata</taxon>
        <taxon>Vertebrata</taxon>
        <taxon>Euteleostomi</taxon>
        <taxon>Amphibia</taxon>
        <taxon>Batrachia</taxon>
        <taxon>Anura</taxon>
        <taxon>Pipoidea</taxon>
        <taxon>Pipidae</taxon>
        <taxon>Xenopodinae</taxon>
        <taxon>Xenopus</taxon>
        <taxon>Silurana</taxon>
    </lineage>
</organism>
<evidence type="ECO:0000256" key="1">
    <source>
        <dbReference type="SAM" id="Phobius"/>
    </source>
</evidence>
<evidence type="ECO:0000259" key="2">
    <source>
        <dbReference type="PROSITE" id="PS50835"/>
    </source>
</evidence>
<dbReference type="InterPro" id="IPR007110">
    <property type="entry name" value="Ig-like_dom"/>
</dbReference>
<evidence type="ECO:0000313" key="3">
    <source>
        <dbReference type="EMBL" id="OCA17648.1"/>
    </source>
</evidence>
<feature type="transmembrane region" description="Helical" evidence="1">
    <location>
        <begin position="91"/>
        <end position="112"/>
    </location>
</feature>
<dbReference type="InterPro" id="IPR036179">
    <property type="entry name" value="Ig-like_dom_sf"/>
</dbReference>
<dbReference type="InterPro" id="IPR013106">
    <property type="entry name" value="Ig_V-set"/>
</dbReference>
<keyword evidence="1" id="KW-0472">Membrane</keyword>
<reference evidence="3" key="2">
    <citation type="journal article" date="2010" name="Science">
        <title>The genome of the Western clawed frog Xenopus tropicalis.</title>
        <authorList>
            <person name="Hellsten U."/>
            <person name="Harland R.M."/>
            <person name="Gilchrist M.J."/>
            <person name="Hendrix D."/>
            <person name="Jurka J."/>
            <person name="Kapitonov V."/>
            <person name="Ovcharenko I."/>
            <person name="Putnam N.H."/>
            <person name="Shu S."/>
            <person name="Taher L."/>
            <person name="Blitz I.L."/>
            <person name="Blumberg B."/>
            <person name="Dichmann D.S."/>
            <person name="Dubchak I."/>
            <person name="Amaya E."/>
            <person name="Detter J.C."/>
            <person name="Fletcher R."/>
            <person name="Gerhard D.S."/>
            <person name="Goodstein D."/>
            <person name="Graves T."/>
            <person name="Grigoriev I.V."/>
            <person name="Grimwood J."/>
            <person name="Kawashima T."/>
            <person name="Lindquist E."/>
            <person name="Lucas S.M."/>
            <person name="Mead P.E."/>
            <person name="Mitros T."/>
            <person name="Ogino H."/>
            <person name="Ohta Y."/>
            <person name="Poliakov A.V."/>
            <person name="Pollet N."/>
            <person name="Robert J."/>
            <person name="Salamov A."/>
            <person name="Sater A.K."/>
            <person name="Schmutz J."/>
            <person name="Terry A."/>
            <person name="Vize P.D."/>
            <person name="Warren W.C."/>
            <person name="Wells D."/>
            <person name="Wills A."/>
            <person name="Wilson R.K."/>
            <person name="Zimmerman L.B."/>
            <person name="Zorn A.M."/>
            <person name="Grainger R."/>
            <person name="Grammer T."/>
            <person name="Khokha M.K."/>
            <person name="Richardson P.M."/>
            <person name="Rokhsar D.S."/>
        </authorList>
    </citation>
    <scope>NUCLEOTIDE SEQUENCE [LARGE SCALE GENOMIC DNA]</scope>
    <source>
        <strain evidence="3">Nigerian</strain>
    </source>
</reference>
<dbReference type="Pfam" id="PF07686">
    <property type="entry name" value="V-set"/>
    <property type="match status" value="1"/>
</dbReference>
<proteinExistence type="predicted"/>
<gene>
    <name evidence="3" type="ORF">XENTR_v90026903mg</name>
</gene>
<dbReference type="SUPFAM" id="SSF48726">
    <property type="entry name" value="Immunoglobulin"/>
    <property type="match status" value="1"/>
</dbReference>
<dbReference type="InterPro" id="IPR013783">
    <property type="entry name" value="Ig-like_fold"/>
</dbReference>
<dbReference type="EMBL" id="KV460482">
    <property type="protein sequence ID" value="OCA17648.1"/>
    <property type="molecule type" value="Genomic_DNA"/>
</dbReference>
<keyword evidence="1" id="KW-1133">Transmembrane helix</keyword>
<dbReference type="Gene3D" id="2.60.40.10">
    <property type="entry name" value="Immunoglobulins"/>
    <property type="match status" value="1"/>
</dbReference>
<name>A0A1B8Y3Y5_XENTR</name>
<sequence>MSSIGNASLDLNYLVVIWFFQNKEILRFDNKCFSSTSRRSFEQQEVDNGNFSLALSNVRSSDEGVYTCAVVYSPEREDREIRLIVLERNRAVMAVNGIVSLLVIAAVIFIIWKCVVPARPLDEKGEPGRHHIPPIVPLYAVLPQSE</sequence>
<feature type="domain" description="Ig-like" evidence="2">
    <location>
        <begin position="16"/>
        <end position="82"/>
    </location>
</feature>
<keyword evidence="1" id="KW-0812">Transmembrane</keyword>